<dbReference type="EC" id="1.3.1.76" evidence="18"/>
<evidence type="ECO:0000313" key="19">
    <source>
        <dbReference type="EMBL" id="TCN25796.1"/>
    </source>
</evidence>
<dbReference type="SUPFAM" id="SSF53790">
    <property type="entry name" value="Tetrapyrrole methylase"/>
    <property type="match status" value="1"/>
</dbReference>
<feature type="active site" description="Proton donor" evidence="14">
    <location>
        <position position="273"/>
    </location>
</feature>
<keyword evidence="3" id="KW-0169">Cobalamin biosynthesis</keyword>
<evidence type="ECO:0000256" key="4">
    <source>
        <dbReference type="ARBA" id="ARBA00022603"/>
    </source>
</evidence>
<dbReference type="Gene3D" id="1.10.8.210">
    <property type="entry name" value="Sirohaem synthase, dimerisation domain"/>
    <property type="match status" value="1"/>
</dbReference>
<keyword evidence="4 18" id="KW-0489">Methyltransferase</keyword>
<feature type="domain" description="Tetrapyrrole methylase" evidence="16">
    <location>
        <begin position="221"/>
        <end position="430"/>
    </location>
</feature>
<dbReference type="InterPro" id="IPR006366">
    <property type="entry name" value="CobA/CysG_C"/>
</dbReference>
<reference evidence="18 20" key="1">
    <citation type="submission" date="2015-10" db="EMBL/GenBank/DDBJ databases">
        <title>Genomic differences between typical nodule nitrogen-fixing rhizobial strains and those coming from bean seeds.</title>
        <authorList>
            <person name="Peralta H."/>
            <person name="Aguilar-Vera A."/>
            <person name="Diaz R."/>
            <person name="Mora Y."/>
            <person name="Martinez-Batallar G."/>
            <person name="Salazar E."/>
            <person name="Vargas-Lagunas C."/>
            <person name="Encarnacion S."/>
            <person name="Girard L."/>
            <person name="Mora J."/>
        </authorList>
    </citation>
    <scope>NUCLEOTIDE SEQUENCE [LARGE SCALE GENOMIC DNA]</scope>
    <source>
        <strain evidence="18 20">CFNEI 73</strain>
    </source>
</reference>
<keyword evidence="11" id="KW-0511">Multifunctional enzyme</keyword>
<dbReference type="InterPro" id="IPR037115">
    <property type="entry name" value="Sirohaem_synt_dimer_dom_sf"/>
</dbReference>
<evidence type="ECO:0000256" key="9">
    <source>
        <dbReference type="ARBA" id="ARBA00023239"/>
    </source>
</evidence>
<dbReference type="EC" id="4.99.1.4" evidence="18"/>
<dbReference type="InterPro" id="IPR036291">
    <property type="entry name" value="NAD(P)-bd_dom_sf"/>
</dbReference>
<evidence type="ECO:0000256" key="11">
    <source>
        <dbReference type="ARBA" id="ARBA00023268"/>
    </source>
</evidence>
<dbReference type="NCBIfam" id="TIGR01469">
    <property type="entry name" value="cobA_cysG_Cterm"/>
    <property type="match status" value="1"/>
</dbReference>
<comment type="pathway">
    <text evidence="12">Porphyrin-containing compound metabolism; siroheme biosynthesis; precorrin-2 from uroporphyrinogen III: step 1/1.</text>
</comment>
<dbReference type="InterPro" id="IPR050161">
    <property type="entry name" value="Siro_Cobalamin_biosynth"/>
</dbReference>
<sequence length="485" mass="51657">MSQQLSVFPAFFRVAQKRVAVFGNGDEAFAKVRLLLNTQARILAYADHPEPAFAAFLKDQGIETIREAFADDQVEGAALVFAATGDAAADRVIVAAARERKIPANAVDQPDYCDFLTPALVNRAPVAVAIGTEGAGPVLAQMIRAQIDQLLSPSLGIVAILAASYREAVERLIPRGVARRVFWRRFFSGRVADHVALGDLASARREASLLLDAAERVSGHVWLVGAGPGAEDLLTLRAQRVMMEADAIVYDALVPQAIVDMGRRDAERLSVGKRKGCHTKSQDEINHLLVKLAKEGKRVVRLKSGDPLIFGRAGEEMAAMREAGVSYEIVPGITSAFAAAADFELPLTLRGVASSLVFTTGHDLAGDVLPDWARLAVSGATIAVYMGRSVAASVAGRLMQAGLPAETTVAVIENASRPERRLLHGILRELPDLENRTELDGPVMVIIGDAVAGANFDRSEPLAAGRRKGAGPSASGAERAEQILN</sequence>
<dbReference type="EMBL" id="CP013107">
    <property type="protein sequence ID" value="APG90898.1"/>
    <property type="molecule type" value="Genomic_DNA"/>
</dbReference>
<evidence type="ECO:0000256" key="6">
    <source>
        <dbReference type="ARBA" id="ARBA00022691"/>
    </source>
</evidence>
<dbReference type="Proteomes" id="UP000295043">
    <property type="component" value="Unassembled WGS sequence"/>
</dbReference>
<keyword evidence="8" id="KW-0520">NAD</keyword>
<name>A0A1L3LLB6_9HYPH</name>
<keyword evidence="20" id="KW-1185">Reference proteome</keyword>
<dbReference type="InterPro" id="IPR019478">
    <property type="entry name" value="Sirohaem_synthase_dimer_dom"/>
</dbReference>
<evidence type="ECO:0000256" key="14">
    <source>
        <dbReference type="PIRSR" id="PIRSR036426-1"/>
    </source>
</evidence>
<gene>
    <name evidence="18" type="primary">cysG</name>
    <name evidence="19" type="ORF">EV184_11818</name>
    <name evidence="18" type="ORF">SAMCFNEI73_Ch1597</name>
</gene>
<comment type="catalytic activity">
    <reaction evidence="13">
        <text>precorrin-2 + NAD(+) = sirohydrochlorin + NADH + 2 H(+)</text>
        <dbReference type="Rhea" id="RHEA:15613"/>
        <dbReference type="ChEBI" id="CHEBI:15378"/>
        <dbReference type="ChEBI" id="CHEBI:57540"/>
        <dbReference type="ChEBI" id="CHEBI:57945"/>
        <dbReference type="ChEBI" id="CHEBI:58351"/>
        <dbReference type="ChEBI" id="CHEBI:58827"/>
        <dbReference type="EC" id="1.3.1.76"/>
    </reaction>
</comment>
<evidence type="ECO:0000313" key="18">
    <source>
        <dbReference type="EMBL" id="APG90898.1"/>
    </source>
</evidence>
<proteinExistence type="inferred from homology"/>
<evidence type="ECO:0000256" key="3">
    <source>
        <dbReference type="ARBA" id="ARBA00022573"/>
    </source>
</evidence>
<dbReference type="Pfam" id="PF10414">
    <property type="entry name" value="CysG_dimeriser"/>
    <property type="match status" value="1"/>
</dbReference>
<dbReference type="NCBIfam" id="NF007922">
    <property type="entry name" value="PRK10637.1"/>
    <property type="match status" value="1"/>
</dbReference>
<evidence type="ECO:0000259" key="17">
    <source>
        <dbReference type="Pfam" id="PF10414"/>
    </source>
</evidence>
<dbReference type="GO" id="GO:0004851">
    <property type="term" value="F:uroporphyrin-III C-methyltransferase activity"/>
    <property type="evidence" value="ECO:0007669"/>
    <property type="project" value="UniProtKB-EC"/>
</dbReference>
<dbReference type="GO" id="GO:0051287">
    <property type="term" value="F:NAD binding"/>
    <property type="evidence" value="ECO:0007669"/>
    <property type="project" value="InterPro"/>
</dbReference>
<dbReference type="Gene3D" id="3.30.160.110">
    <property type="entry name" value="Siroheme synthase, domain 2"/>
    <property type="match status" value="1"/>
</dbReference>
<feature type="domain" description="Sirohaem synthase dimerisation" evidence="17">
    <location>
        <begin position="154"/>
        <end position="208"/>
    </location>
</feature>
<dbReference type="KEGG" id="same:SAMCFNEI73_Ch1597"/>
<dbReference type="NCBIfam" id="NF004790">
    <property type="entry name" value="PRK06136.1"/>
    <property type="match status" value="1"/>
</dbReference>
<dbReference type="FunFam" id="3.40.1010.10:FF:000001">
    <property type="entry name" value="Siroheme synthase"/>
    <property type="match status" value="1"/>
</dbReference>
<organism evidence="18 20">
    <name type="scientific">Sinorhizobium americanum</name>
    <dbReference type="NCBI Taxonomy" id="194963"/>
    <lineage>
        <taxon>Bacteria</taxon>
        <taxon>Pseudomonadati</taxon>
        <taxon>Pseudomonadota</taxon>
        <taxon>Alphaproteobacteria</taxon>
        <taxon>Hyphomicrobiales</taxon>
        <taxon>Rhizobiaceae</taxon>
        <taxon>Sinorhizobium/Ensifer group</taxon>
        <taxon>Sinorhizobium</taxon>
    </lineage>
</organism>
<dbReference type="PIRSF" id="PIRSF036426">
    <property type="entry name" value="Sirohaem_synth"/>
    <property type="match status" value="1"/>
</dbReference>
<dbReference type="GO" id="GO:0032259">
    <property type="term" value="P:methylation"/>
    <property type="evidence" value="ECO:0007669"/>
    <property type="project" value="UniProtKB-KW"/>
</dbReference>
<dbReference type="GO" id="GO:0019354">
    <property type="term" value="P:siroheme biosynthetic process"/>
    <property type="evidence" value="ECO:0007669"/>
    <property type="project" value="UniProtKB-UniPathway"/>
</dbReference>
<dbReference type="UniPathway" id="UPA00262">
    <property type="reaction ID" value="UER00211"/>
</dbReference>
<dbReference type="SUPFAM" id="SSF51735">
    <property type="entry name" value="NAD(P)-binding Rossmann-fold domains"/>
    <property type="match status" value="1"/>
</dbReference>
<dbReference type="STRING" id="194963.SAMCFNEI73_Ch1597"/>
<dbReference type="InterPro" id="IPR000878">
    <property type="entry name" value="4pyrrol_Mease"/>
</dbReference>
<evidence type="ECO:0000256" key="8">
    <source>
        <dbReference type="ARBA" id="ARBA00023027"/>
    </source>
</evidence>
<dbReference type="GO" id="GO:0009236">
    <property type="term" value="P:cobalamin biosynthetic process"/>
    <property type="evidence" value="ECO:0007669"/>
    <property type="project" value="UniProtKB-KW"/>
</dbReference>
<dbReference type="OrthoDB" id="9815856at2"/>
<dbReference type="InterPro" id="IPR035996">
    <property type="entry name" value="4pyrrol_Methylase_sf"/>
</dbReference>
<dbReference type="PANTHER" id="PTHR45790:SF3">
    <property type="entry name" value="S-ADENOSYL-L-METHIONINE-DEPENDENT UROPORPHYRINOGEN III METHYLTRANSFERASE, CHLOROPLASTIC"/>
    <property type="match status" value="1"/>
</dbReference>
<evidence type="ECO:0000256" key="12">
    <source>
        <dbReference type="ARBA" id="ARBA00025705"/>
    </source>
</evidence>
<dbReference type="NCBIfam" id="TIGR01470">
    <property type="entry name" value="cysG_Nterm"/>
    <property type="match status" value="1"/>
</dbReference>
<dbReference type="RefSeq" id="WP_037383233.1">
    <property type="nucleotide sequence ID" value="NZ_CP013107.1"/>
</dbReference>
<dbReference type="PROSITE" id="PS00839">
    <property type="entry name" value="SUMT_1"/>
    <property type="match status" value="1"/>
</dbReference>
<dbReference type="Pfam" id="PF13241">
    <property type="entry name" value="NAD_binding_7"/>
    <property type="match status" value="1"/>
</dbReference>
<keyword evidence="6" id="KW-0949">S-adenosyl-L-methionine</keyword>
<dbReference type="PANTHER" id="PTHR45790">
    <property type="entry name" value="SIROHEME SYNTHASE-RELATED"/>
    <property type="match status" value="1"/>
</dbReference>
<dbReference type="CDD" id="cd11642">
    <property type="entry name" value="SUMT"/>
    <property type="match status" value="1"/>
</dbReference>
<accession>A0A1L3LLB6</accession>
<dbReference type="InterPro" id="IPR014777">
    <property type="entry name" value="4pyrrole_Mease_sub1"/>
</dbReference>
<evidence type="ECO:0000256" key="5">
    <source>
        <dbReference type="ARBA" id="ARBA00022679"/>
    </source>
</evidence>
<feature type="region of interest" description="Disordered" evidence="15">
    <location>
        <begin position="462"/>
        <end position="485"/>
    </location>
</feature>
<reference evidence="19 21" key="2">
    <citation type="submission" date="2019-03" db="EMBL/GenBank/DDBJ databases">
        <title>Genomic Encyclopedia of Type Strains, Phase IV (KMG-V): Genome sequencing to study the core and pangenomes of soil and plant-associated prokaryotes.</title>
        <authorList>
            <person name="Whitman W."/>
        </authorList>
    </citation>
    <scope>NUCLEOTIDE SEQUENCE [LARGE SCALE GENOMIC DNA]</scope>
    <source>
        <strain evidence="19 21">23C40</strain>
    </source>
</reference>
<protein>
    <submittedName>
        <fullName evidence="18">Siroheme synthase</fullName>
        <ecNumber evidence="18">1.3.1.76</ecNumber>
        <ecNumber evidence="18">2.1.1.107</ecNumber>
        <ecNumber evidence="18">4.99.1.4</ecNumber>
    </submittedName>
    <submittedName>
        <fullName evidence="19">Uroporphyrin-III C-methyltransferase/precorrin-2 dehydrogenase/sirohydrochlorin ferrochelatase</fullName>
    </submittedName>
</protein>
<dbReference type="InterPro" id="IPR003043">
    <property type="entry name" value="Uropor_MeTrfase_CS"/>
</dbReference>
<evidence type="ECO:0000256" key="15">
    <source>
        <dbReference type="SAM" id="MobiDB-lite"/>
    </source>
</evidence>
<evidence type="ECO:0000256" key="10">
    <source>
        <dbReference type="ARBA" id="ARBA00023244"/>
    </source>
</evidence>
<evidence type="ECO:0000313" key="21">
    <source>
        <dbReference type="Proteomes" id="UP000295043"/>
    </source>
</evidence>
<dbReference type="InterPro" id="IPR006367">
    <property type="entry name" value="Sirohaem_synthase_N"/>
</dbReference>
<evidence type="ECO:0000256" key="7">
    <source>
        <dbReference type="ARBA" id="ARBA00023002"/>
    </source>
</evidence>
<dbReference type="GO" id="GO:0043115">
    <property type="term" value="F:precorrin-2 dehydrogenase activity"/>
    <property type="evidence" value="ECO:0007669"/>
    <property type="project" value="UniProtKB-EC"/>
</dbReference>
<evidence type="ECO:0000259" key="16">
    <source>
        <dbReference type="Pfam" id="PF00590"/>
    </source>
</evidence>
<keyword evidence="10" id="KW-0627">Porphyrin biosynthesis</keyword>
<evidence type="ECO:0000256" key="2">
    <source>
        <dbReference type="ARBA" id="ARBA00005879"/>
    </source>
</evidence>
<keyword evidence="5 18" id="KW-0808">Transferase</keyword>
<dbReference type="Pfam" id="PF00590">
    <property type="entry name" value="TP_methylase"/>
    <property type="match status" value="1"/>
</dbReference>
<dbReference type="EC" id="2.1.1.107" evidence="18"/>
<dbReference type="InterPro" id="IPR012409">
    <property type="entry name" value="Sirohaem_synth"/>
</dbReference>
<dbReference type="Gene3D" id="3.40.1010.10">
    <property type="entry name" value="Cobalt-precorrin-4 Transmethylase, Domain 1"/>
    <property type="match status" value="1"/>
</dbReference>
<keyword evidence="7 18" id="KW-0560">Oxidoreductase</keyword>
<dbReference type="Gene3D" id="3.30.950.10">
    <property type="entry name" value="Methyltransferase, Cobalt-precorrin-4 Transmethylase, Domain 2"/>
    <property type="match status" value="1"/>
</dbReference>
<dbReference type="EMBL" id="SLVU01000018">
    <property type="protein sequence ID" value="TCN25796.1"/>
    <property type="molecule type" value="Genomic_DNA"/>
</dbReference>
<evidence type="ECO:0000256" key="13">
    <source>
        <dbReference type="ARBA" id="ARBA00047561"/>
    </source>
</evidence>
<evidence type="ECO:0000313" key="20">
    <source>
        <dbReference type="Proteomes" id="UP000182306"/>
    </source>
</evidence>
<evidence type="ECO:0000256" key="1">
    <source>
        <dbReference type="ARBA" id="ARBA00005010"/>
    </source>
</evidence>
<dbReference type="InterPro" id="IPR014776">
    <property type="entry name" value="4pyrrole_Mease_sub2"/>
</dbReference>
<comment type="pathway">
    <text evidence="1">Porphyrin-containing compound metabolism; siroheme biosynthesis; sirohydrochlorin from precorrin-2: step 1/1.</text>
</comment>
<dbReference type="GO" id="GO:0051266">
    <property type="term" value="F:sirohydrochlorin ferrochelatase activity"/>
    <property type="evidence" value="ECO:0007669"/>
    <property type="project" value="UniProtKB-EC"/>
</dbReference>
<dbReference type="AlphaFoldDB" id="A0A1L3LLB6"/>
<dbReference type="SUPFAM" id="SSF75615">
    <property type="entry name" value="Siroheme synthase middle domains-like"/>
    <property type="match status" value="1"/>
</dbReference>
<keyword evidence="9 18" id="KW-0456">Lyase</keyword>
<feature type="active site" description="Proton acceptor" evidence="14">
    <location>
        <position position="251"/>
    </location>
</feature>
<dbReference type="Proteomes" id="UP000182306">
    <property type="component" value="Chromosome"/>
</dbReference>
<comment type="similarity">
    <text evidence="2">Belongs to the precorrin methyltransferase family.</text>
</comment>
<dbReference type="Gene3D" id="3.40.50.720">
    <property type="entry name" value="NAD(P)-binding Rossmann-like Domain"/>
    <property type="match status" value="1"/>
</dbReference>